<sequence>MNKLERCLLANGFTPVHVELTRRDLPIPVVRSLVPGLEILGDFDRFSTVNRRLFTRYQRLINN</sequence>
<proteinExistence type="predicted"/>
<protein>
    <recommendedName>
        <fullName evidence="1">YcaO domain-containing protein</fullName>
    </recommendedName>
</protein>
<gene>
    <name evidence="2" type="ORF">FIM25_11475</name>
</gene>
<dbReference type="EMBL" id="VDMB01000014">
    <property type="protein sequence ID" value="TYT74196.1"/>
    <property type="molecule type" value="Genomic_DNA"/>
</dbReference>
<evidence type="ECO:0000313" key="2">
    <source>
        <dbReference type="EMBL" id="TYT74196.1"/>
    </source>
</evidence>
<comment type="caution">
    <text evidence="2">The sequence shown here is derived from an EMBL/GenBank/DDBJ whole genome shotgun (WGS) entry which is preliminary data.</text>
</comment>
<accession>A0A5S5MEL9</accession>
<keyword evidence="3" id="KW-1185">Reference proteome</keyword>
<dbReference type="Proteomes" id="UP000321899">
    <property type="component" value="Unassembled WGS sequence"/>
</dbReference>
<feature type="domain" description="YcaO" evidence="1">
    <location>
        <begin position="1"/>
        <end position="63"/>
    </location>
</feature>
<dbReference type="PROSITE" id="PS51664">
    <property type="entry name" value="YCAO"/>
    <property type="match status" value="1"/>
</dbReference>
<evidence type="ECO:0000313" key="3">
    <source>
        <dbReference type="Proteomes" id="UP000321899"/>
    </source>
</evidence>
<dbReference type="InterPro" id="IPR003776">
    <property type="entry name" value="YcaO-like_dom"/>
</dbReference>
<reference evidence="2 3" key="1">
    <citation type="submission" date="2019-06" db="EMBL/GenBank/DDBJ databases">
        <title>Desulfobotulus mexicanus sp. nov., a novel sulfate-reducing bacterium isolated from the sediment of an alkaline crater lake in Mexico.</title>
        <authorList>
            <person name="Hirschler-Rea A."/>
        </authorList>
    </citation>
    <scope>NUCLEOTIDE SEQUENCE [LARGE SCALE GENOMIC DNA]</scope>
    <source>
        <strain evidence="2 3">PAR22N</strain>
    </source>
</reference>
<name>A0A5S5MEL9_9BACT</name>
<organism evidence="2 3">
    <name type="scientific">Desulfobotulus mexicanus</name>
    <dbReference type="NCBI Taxonomy" id="2586642"/>
    <lineage>
        <taxon>Bacteria</taxon>
        <taxon>Pseudomonadati</taxon>
        <taxon>Thermodesulfobacteriota</taxon>
        <taxon>Desulfobacteria</taxon>
        <taxon>Desulfobacterales</taxon>
        <taxon>Desulfobacteraceae</taxon>
        <taxon>Desulfobotulus</taxon>
    </lineage>
</organism>
<dbReference type="OrthoDB" id="5380721at2"/>
<evidence type="ECO:0000259" key="1">
    <source>
        <dbReference type="PROSITE" id="PS51664"/>
    </source>
</evidence>
<dbReference type="AlphaFoldDB" id="A0A5S5MEL9"/>